<feature type="domain" description="FAD-binding" evidence="4">
    <location>
        <begin position="218"/>
        <end position="404"/>
    </location>
</feature>
<feature type="region of interest" description="Disordered" evidence="3">
    <location>
        <begin position="153"/>
        <end position="184"/>
    </location>
</feature>
<evidence type="ECO:0000256" key="2">
    <source>
        <dbReference type="ARBA" id="ARBA00023033"/>
    </source>
</evidence>
<dbReference type="InterPro" id="IPR050493">
    <property type="entry name" value="FAD-dep_Monooxygenase_BioMet"/>
</dbReference>
<dbReference type="RefSeq" id="WP_275407677.1">
    <property type="nucleotide sequence ID" value="NZ_BONB01000036.1"/>
</dbReference>
<dbReference type="GO" id="GO:0004497">
    <property type="term" value="F:monooxygenase activity"/>
    <property type="evidence" value="ECO:0007669"/>
    <property type="project" value="UniProtKB-KW"/>
</dbReference>
<dbReference type="Pfam" id="PF01494">
    <property type="entry name" value="FAD_binding_3"/>
    <property type="match status" value="2"/>
</dbReference>
<keyword evidence="2" id="KW-0503">Monooxygenase</keyword>
<dbReference type="AlphaFoldDB" id="A0A3D9ZLH6"/>
<organism evidence="5 6">
    <name type="scientific">Asanoa ferruginea</name>
    <dbReference type="NCBI Taxonomy" id="53367"/>
    <lineage>
        <taxon>Bacteria</taxon>
        <taxon>Bacillati</taxon>
        <taxon>Actinomycetota</taxon>
        <taxon>Actinomycetes</taxon>
        <taxon>Micromonosporales</taxon>
        <taxon>Micromonosporaceae</taxon>
        <taxon>Asanoa</taxon>
    </lineage>
</organism>
<evidence type="ECO:0000256" key="3">
    <source>
        <dbReference type="SAM" id="MobiDB-lite"/>
    </source>
</evidence>
<dbReference type="EMBL" id="QUMQ01000001">
    <property type="protein sequence ID" value="REF98246.1"/>
    <property type="molecule type" value="Genomic_DNA"/>
</dbReference>
<dbReference type="GO" id="GO:0071949">
    <property type="term" value="F:FAD binding"/>
    <property type="evidence" value="ECO:0007669"/>
    <property type="project" value="InterPro"/>
</dbReference>
<dbReference type="PRINTS" id="PR00420">
    <property type="entry name" value="RNGMNOXGNASE"/>
</dbReference>
<keyword evidence="1" id="KW-0560">Oxidoreductase</keyword>
<evidence type="ECO:0000313" key="6">
    <source>
        <dbReference type="Proteomes" id="UP000256913"/>
    </source>
</evidence>
<evidence type="ECO:0000256" key="1">
    <source>
        <dbReference type="ARBA" id="ARBA00023002"/>
    </source>
</evidence>
<name>A0A3D9ZLH6_9ACTN</name>
<reference evidence="5 6" key="1">
    <citation type="submission" date="2018-08" db="EMBL/GenBank/DDBJ databases">
        <title>Sequencing the genomes of 1000 actinobacteria strains.</title>
        <authorList>
            <person name="Klenk H.-P."/>
        </authorList>
    </citation>
    <scope>NUCLEOTIDE SEQUENCE [LARGE SCALE GENOMIC DNA]</scope>
    <source>
        <strain evidence="5 6">DSM 44099</strain>
    </source>
</reference>
<dbReference type="InterPro" id="IPR002938">
    <property type="entry name" value="FAD-bd"/>
</dbReference>
<dbReference type="SUPFAM" id="SSF51905">
    <property type="entry name" value="FAD/NAD(P)-binding domain"/>
    <property type="match status" value="1"/>
</dbReference>
<keyword evidence="6" id="KW-1185">Reference proteome</keyword>
<feature type="compositionally biased region" description="Gly residues" evidence="3">
    <location>
        <begin position="153"/>
        <end position="178"/>
    </location>
</feature>
<dbReference type="PANTHER" id="PTHR13789:SF309">
    <property type="entry name" value="PUTATIVE (AFU_ORTHOLOGUE AFUA_6G14510)-RELATED"/>
    <property type="match status" value="1"/>
</dbReference>
<evidence type="ECO:0000259" key="4">
    <source>
        <dbReference type="Pfam" id="PF01494"/>
    </source>
</evidence>
<evidence type="ECO:0000313" key="5">
    <source>
        <dbReference type="EMBL" id="REF98246.1"/>
    </source>
</evidence>
<dbReference type="InterPro" id="IPR036188">
    <property type="entry name" value="FAD/NAD-bd_sf"/>
</dbReference>
<dbReference type="Proteomes" id="UP000256913">
    <property type="component" value="Unassembled WGS sequence"/>
</dbReference>
<feature type="domain" description="FAD-binding" evidence="4">
    <location>
        <begin position="3"/>
        <end position="77"/>
    </location>
</feature>
<gene>
    <name evidence="5" type="ORF">DFJ67_4260</name>
</gene>
<dbReference type="PANTHER" id="PTHR13789">
    <property type="entry name" value="MONOOXYGENASE"/>
    <property type="match status" value="1"/>
</dbReference>
<accession>A0A3D9ZLH6</accession>
<proteinExistence type="predicted"/>
<dbReference type="Gene3D" id="3.50.50.60">
    <property type="entry name" value="FAD/NAD(P)-binding domain"/>
    <property type="match status" value="2"/>
</dbReference>
<sequence length="452" mass="45667">MATAVVVGAGIGGLSAAIGLRRRGWDVTVLERAPRIEAVGAGLTLLANGLRALDALGVGAAVRAEGQVEAAGGLRTPDGTWLSRIDSAALTRALGTSALGIHRATLHRVLADALPPGTLVLGAEVSEVVAGAGQPVHGREVIGGAGRPVHGGDAAGGVPAGGGGGRPFHGGEAAGGAGRPVSGGEAVGGVPAGGGGRPVGGGEVVGGARPRVDGREVDLVVAADGINSAVRRRLWPDLPAPAYAGSTAWRGVTTEAWTGAPLVGITWGEGAEFGMVPLGDGRAYWFGAVTSPPGAWHDDELAAVRARFGHWHDPIPALMAASDTVLRDDIYQLATPLPSYVDGGVVLLGDAAHAMTPNLGQGANQALEDAVVLASVCDPAGELGPALAAYDAQRRPRSQAVARAAYQAGRFGQQLRNPVAVTLRNTLIRLTPPRAGLRSMLRYVDWTPPELP</sequence>
<protein>
    <submittedName>
        <fullName evidence="5">FAD binding domain-containing protein</fullName>
    </submittedName>
</protein>
<comment type="caution">
    <text evidence="5">The sequence shown here is derived from an EMBL/GenBank/DDBJ whole genome shotgun (WGS) entry which is preliminary data.</text>
</comment>